<comment type="pathway">
    <text evidence="4 19">Energy metabolism; oxidative phosphorylation.</text>
</comment>
<name>A0A7H0R1K9_9ECHI</name>
<evidence type="ECO:0000259" key="21">
    <source>
        <dbReference type="PROSITE" id="PS50855"/>
    </source>
</evidence>
<feature type="transmembrane region" description="Helical" evidence="20">
    <location>
        <begin position="145"/>
        <end position="170"/>
    </location>
</feature>
<dbReference type="InterPro" id="IPR023615">
    <property type="entry name" value="Cyt_c_Oxase_su1_BS"/>
</dbReference>
<evidence type="ECO:0000256" key="18">
    <source>
        <dbReference type="ARBA" id="ARBA00023136"/>
    </source>
</evidence>
<feature type="transmembrane region" description="Helical" evidence="20">
    <location>
        <begin position="23"/>
        <end position="45"/>
    </location>
</feature>
<proteinExistence type="inferred from homology"/>
<evidence type="ECO:0000256" key="11">
    <source>
        <dbReference type="ARBA" id="ARBA00022692"/>
    </source>
</evidence>
<organism evidence="22">
    <name type="scientific">Amphiura sp. JN-2020</name>
    <dbReference type="NCBI Taxonomy" id="2763518"/>
    <lineage>
        <taxon>Eukaryota</taxon>
        <taxon>Metazoa</taxon>
        <taxon>Echinodermata</taxon>
        <taxon>Eleutherozoa</taxon>
        <taxon>Asterozoa</taxon>
        <taxon>Ophiuroidea</taxon>
        <taxon>Myophiuroidea</taxon>
        <taxon>Metophiurida</taxon>
        <taxon>Ophintegrida</taxon>
        <taxon>Amphilepidida</taxon>
        <taxon>Ophiurina</taxon>
        <taxon>Gnathophiurina</taxon>
        <taxon>Amphiuroidea</taxon>
        <taxon>Amphiuridae</taxon>
        <taxon>Amphiura</taxon>
    </lineage>
</organism>
<keyword evidence="11 19" id="KW-0812">Transmembrane</keyword>
<feature type="transmembrane region" description="Helical" evidence="20">
    <location>
        <begin position="191"/>
        <end position="218"/>
    </location>
</feature>
<geneLocation type="mitochondrion" evidence="22"/>
<dbReference type="UniPathway" id="UPA00705"/>
<evidence type="ECO:0000256" key="4">
    <source>
        <dbReference type="ARBA" id="ARBA00004673"/>
    </source>
</evidence>
<keyword evidence="16 19" id="KW-0408">Iron</keyword>
<feature type="transmembrane region" description="Helical" evidence="20">
    <location>
        <begin position="108"/>
        <end position="125"/>
    </location>
</feature>
<dbReference type="CDD" id="cd01663">
    <property type="entry name" value="Cyt_c_Oxidase_I"/>
    <property type="match status" value="1"/>
</dbReference>
<feature type="transmembrane region" description="Helical" evidence="20">
    <location>
        <begin position="349"/>
        <end position="370"/>
    </location>
</feature>
<evidence type="ECO:0000256" key="14">
    <source>
        <dbReference type="ARBA" id="ARBA00022982"/>
    </source>
</evidence>
<comment type="catalytic activity">
    <reaction evidence="19">
        <text>4 Fe(II)-[cytochrome c] + O2 + 8 H(+)(in) = 4 Fe(III)-[cytochrome c] + 2 H2O + 4 H(+)(out)</text>
        <dbReference type="Rhea" id="RHEA:11436"/>
        <dbReference type="Rhea" id="RHEA-COMP:10350"/>
        <dbReference type="Rhea" id="RHEA-COMP:14399"/>
        <dbReference type="ChEBI" id="CHEBI:15377"/>
        <dbReference type="ChEBI" id="CHEBI:15378"/>
        <dbReference type="ChEBI" id="CHEBI:15379"/>
        <dbReference type="ChEBI" id="CHEBI:29033"/>
        <dbReference type="ChEBI" id="CHEBI:29034"/>
        <dbReference type="EC" id="7.1.1.9"/>
    </reaction>
</comment>
<accession>A0A7H0R1K9</accession>
<dbReference type="PANTHER" id="PTHR10422">
    <property type="entry name" value="CYTOCHROME C OXIDASE SUBUNIT 1"/>
    <property type="match status" value="1"/>
</dbReference>
<sequence>MSSYLNPTEKLNRWLFSTNHKDIGTLYLIFGAWAGTVGTAMSNIIRVELSQPGSLIQDDQVYNVMVTAHAFVMIFFMVMPIMIGGFGNWLVPLMIGAPDMAFPRMNNLSFWLIPPSFMLLITSAGNESGVGTGWTVYPPLSGAVAHGGGCVDLAIFSLHLAGASSIMASINFITTIINMRAPGMTMDRTPLFVWSILLTTILLLLSLPVLAGAITMLLTDRNVNTTFFDPTGGGDPILYQHLFWFFGHPEVYILILPGFGIISHIVTTRTGKQQPFGYLGMMYAMISIGILGFIVWAHHMFTVGLDVDTRAYFTAATMIIAIPTGVKVFSWLATLQGIPFYSSKTHPSVLWALGFIFLFTLGGLTGIILSNSSLNVALHDTYYVTAHFHYVLSMGAVFAIFAGFNHWFSLFTGATLDQTSATAHFIVMFIGVNLTFFPQHFLGLAGMPRRYSDYPDAFTFWNTVSSFGSLLSFIGTIGFLTVVTLSLLNTNTNIHTIEITSNLEWHYPNYPPQEHTFNETPLGHKSPTSNLLI</sequence>
<evidence type="ECO:0000256" key="16">
    <source>
        <dbReference type="ARBA" id="ARBA00023004"/>
    </source>
</evidence>
<feature type="transmembrane region" description="Helical" evidence="20">
    <location>
        <begin position="423"/>
        <end position="447"/>
    </location>
</feature>
<comment type="cofactor">
    <cofactor evidence="2">
        <name>heme</name>
        <dbReference type="ChEBI" id="CHEBI:30413"/>
    </cofactor>
</comment>
<evidence type="ECO:0000256" key="6">
    <source>
        <dbReference type="ARBA" id="ARBA00012949"/>
    </source>
</evidence>
<keyword evidence="9 19" id="KW-0349">Heme</keyword>
<dbReference type="PROSITE" id="PS50855">
    <property type="entry name" value="COX1"/>
    <property type="match status" value="1"/>
</dbReference>
<evidence type="ECO:0000256" key="3">
    <source>
        <dbReference type="ARBA" id="ARBA00004141"/>
    </source>
</evidence>
<evidence type="ECO:0000256" key="15">
    <source>
        <dbReference type="ARBA" id="ARBA00022989"/>
    </source>
</evidence>
<protein>
    <recommendedName>
        <fullName evidence="7 19">Cytochrome c oxidase subunit 1</fullName>
        <ecNumber evidence="6 19">7.1.1.9</ecNumber>
    </recommendedName>
</protein>
<dbReference type="Pfam" id="PF00115">
    <property type="entry name" value="COX1"/>
    <property type="match status" value="1"/>
</dbReference>
<dbReference type="EC" id="7.1.1.9" evidence="6 19"/>
<evidence type="ECO:0000256" key="19">
    <source>
        <dbReference type="RuleBase" id="RU000369"/>
    </source>
</evidence>
<dbReference type="GO" id="GO:0046872">
    <property type="term" value="F:metal ion binding"/>
    <property type="evidence" value="ECO:0007669"/>
    <property type="project" value="UniProtKB-KW"/>
</dbReference>
<keyword evidence="17 19" id="KW-0186">Copper</keyword>
<dbReference type="GO" id="GO:0006123">
    <property type="term" value="P:mitochondrial electron transport, cytochrome c to oxygen"/>
    <property type="evidence" value="ECO:0007669"/>
    <property type="project" value="TreeGrafter"/>
</dbReference>
<keyword evidence="10 19" id="KW-0679">Respiratory chain</keyword>
<evidence type="ECO:0000256" key="20">
    <source>
        <dbReference type="SAM" id="Phobius"/>
    </source>
</evidence>
<dbReference type="GO" id="GO:0045277">
    <property type="term" value="C:respiratory chain complex IV"/>
    <property type="evidence" value="ECO:0007669"/>
    <property type="project" value="InterPro"/>
</dbReference>
<evidence type="ECO:0000256" key="1">
    <source>
        <dbReference type="ARBA" id="ARBA00001935"/>
    </source>
</evidence>
<evidence type="ECO:0000256" key="7">
    <source>
        <dbReference type="ARBA" id="ARBA00015947"/>
    </source>
</evidence>
<evidence type="ECO:0000313" key="22">
    <source>
        <dbReference type="EMBL" id="QNQ65308.1"/>
    </source>
</evidence>
<dbReference type="Gene3D" id="1.20.210.10">
    <property type="entry name" value="Cytochrome c oxidase-like, subunit I domain"/>
    <property type="match status" value="1"/>
</dbReference>
<dbReference type="SUPFAM" id="SSF81442">
    <property type="entry name" value="Cytochrome c oxidase subunit I-like"/>
    <property type="match status" value="1"/>
</dbReference>
<dbReference type="EMBL" id="MN296491">
    <property type="protein sequence ID" value="QNQ65308.1"/>
    <property type="molecule type" value="Genomic_DNA"/>
</dbReference>
<keyword evidence="8 19" id="KW-0813">Transport</keyword>
<dbReference type="GO" id="GO:0004129">
    <property type="term" value="F:cytochrome-c oxidase activity"/>
    <property type="evidence" value="ECO:0007669"/>
    <property type="project" value="UniProtKB-EC"/>
</dbReference>
<evidence type="ECO:0000256" key="10">
    <source>
        <dbReference type="ARBA" id="ARBA00022660"/>
    </source>
</evidence>
<keyword evidence="12 19" id="KW-0479">Metal-binding</keyword>
<gene>
    <name evidence="22" type="primary">COX1</name>
</gene>
<feature type="transmembrane region" description="Helical" evidence="20">
    <location>
        <begin position="467"/>
        <end position="488"/>
    </location>
</feature>
<feature type="domain" description="Cytochrome oxidase subunit I profile" evidence="21">
    <location>
        <begin position="14"/>
        <end position="524"/>
    </location>
</feature>
<dbReference type="InterPro" id="IPR033944">
    <property type="entry name" value="Cyt_c_oxase_su1_dom"/>
</dbReference>
<comment type="similarity">
    <text evidence="5 19">Belongs to the heme-copper respiratory oxidase family.</text>
</comment>
<comment type="cofactor">
    <cofactor evidence="1">
        <name>Cu cation</name>
        <dbReference type="ChEBI" id="CHEBI:23378"/>
    </cofactor>
</comment>
<reference evidence="22" key="1">
    <citation type="journal article" date="2019" name="Mitochondrial DNA Part B Resour">
        <title>The complete mitochondrial genome of a deep sea ophiuroid of the genus Amphiura (Ophiuroidea: Amphiuridae).</title>
        <authorList>
            <person name="Na J."/>
            <person name="Zhang D."/>
            <person name="Cheng H."/>
            <person name="Yang J."/>
            <person name="Zhang R."/>
            <person name="Chen W."/>
            <person name="Wang C."/>
        </authorList>
    </citation>
    <scope>NUCLEOTIDE SEQUENCE</scope>
</reference>
<dbReference type="InterPro" id="IPR000883">
    <property type="entry name" value="Cyt_C_Oxase_1"/>
</dbReference>
<keyword evidence="14 19" id="KW-0249">Electron transport</keyword>
<feature type="transmembrane region" description="Helical" evidence="20">
    <location>
        <begin position="390"/>
        <end position="411"/>
    </location>
</feature>
<feature type="transmembrane region" description="Helical" evidence="20">
    <location>
        <begin position="238"/>
        <end position="266"/>
    </location>
</feature>
<dbReference type="GO" id="GO:0015990">
    <property type="term" value="P:electron transport coupled proton transport"/>
    <property type="evidence" value="ECO:0007669"/>
    <property type="project" value="TreeGrafter"/>
</dbReference>
<evidence type="ECO:0000256" key="13">
    <source>
        <dbReference type="ARBA" id="ARBA00022967"/>
    </source>
</evidence>
<dbReference type="GO" id="GO:0005743">
    <property type="term" value="C:mitochondrial inner membrane"/>
    <property type="evidence" value="ECO:0007669"/>
    <property type="project" value="UniProtKB-SubCell"/>
</dbReference>
<evidence type="ECO:0000256" key="17">
    <source>
        <dbReference type="ARBA" id="ARBA00023008"/>
    </source>
</evidence>
<keyword evidence="19" id="KW-0999">Mitochondrion inner membrane</keyword>
<keyword evidence="18 19" id="KW-0472">Membrane</keyword>
<keyword evidence="15 20" id="KW-1133">Transmembrane helix</keyword>
<dbReference type="InterPro" id="IPR036927">
    <property type="entry name" value="Cyt_c_oxase-like_su1_sf"/>
</dbReference>
<dbReference type="FunFam" id="1.20.210.10:FF:000001">
    <property type="entry name" value="Cytochrome c oxidase subunit 1"/>
    <property type="match status" value="1"/>
</dbReference>
<feature type="transmembrane region" description="Helical" evidence="20">
    <location>
        <begin position="311"/>
        <end position="329"/>
    </location>
</feature>
<evidence type="ECO:0000256" key="5">
    <source>
        <dbReference type="ARBA" id="ARBA00009578"/>
    </source>
</evidence>
<dbReference type="AlphaFoldDB" id="A0A7H0R1K9"/>
<dbReference type="InterPro" id="IPR023616">
    <property type="entry name" value="Cyt_c_oxase-like_su1_dom"/>
</dbReference>
<evidence type="ECO:0000256" key="2">
    <source>
        <dbReference type="ARBA" id="ARBA00001971"/>
    </source>
</evidence>
<dbReference type="PRINTS" id="PR01165">
    <property type="entry name" value="CYCOXIDASEI"/>
</dbReference>
<feature type="transmembrane region" description="Helical" evidence="20">
    <location>
        <begin position="65"/>
        <end position="87"/>
    </location>
</feature>
<keyword evidence="13" id="KW-1278">Translocase</keyword>
<keyword evidence="19 22" id="KW-0496">Mitochondrion</keyword>
<feature type="transmembrane region" description="Helical" evidence="20">
    <location>
        <begin position="278"/>
        <end position="299"/>
    </location>
</feature>
<dbReference type="GO" id="GO:0020037">
    <property type="term" value="F:heme binding"/>
    <property type="evidence" value="ECO:0007669"/>
    <property type="project" value="InterPro"/>
</dbReference>
<comment type="function">
    <text evidence="19">Component of the cytochrome c oxidase, the last enzyme in the mitochondrial electron transport chain which drives oxidative phosphorylation. The respiratory chain contains 3 multisubunit complexes succinate dehydrogenase (complex II, CII), ubiquinol-cytochrome c oxidoreductase (cytochrome b-c1 complex, complex III, CIII) and cytochrome c oxidase (complex IV, CIV), that cooperate to transfer electrons derived from NADH and succinate to molecular oxygen, creating an electrochemical gradient over the inner membrane that drives transmembrane transport and the ATP synthase. Cytochrome c oxidase is the component of the respiratory chain that catalyzes the reduction of oxygen to water. Electrons originating from reduced cytochrome c in the intermembrane space (IMS) are transferred via the dinuclear copper A center (CU(A)) of subunit 2 and heme A of subunit 1 to the active site in subunit 1, a binuclear center (BNC) formed by heme A3 and copper B (CU(B)). The BNC reduces molecular oxygen to 2 water molecules using 4 electrons from cytochrome c in the IMS and 4 protons from the mitochondrial matrix.</text>
</comment>
<evidence type="ECO:0000256" key="12">
    <source>
        <dbReference type="ARBA" id="ARBA00022723"/>
    </source>
</evidence>
<comment type="subcellular location">
    <subcellularLocation>
        <location evidence="3">Membrane</location>
        <topology evidence="3">Multi-pass membrane protein</topology>
    </subcellularLocation>
    <subcellularLocation>
        <location evidence="19">Mitochondrion inner membrane</location>
        <topology evidence="19">Multi-pass membrane protein</topology>
    </subcellularLocation>
</comment>
<evidence type="ECO:0000256" key="8">
    <source>
        <dbReference type="ARBA" id="ARBA00022448"/>
    </source>
</evidence>
<dbReference type="PANTHER" id="PTHR10422:SF18">
    <property type="entry name" value="CYTOCHROME C OXIDASE SUBUNIT 1"/>
    <property type="match status" value="1"/>
</dbReference>
<evidence type="ECO:0000256" key="9">
    <source>
        <dbReference type="ARBA" id="ARBA00022617"/>
    </source>
</evidence>
<dbReference type="PROSITE" id="PS00077">
    <property type="entry name" value="COX1_CUB"/>
    <property type="match status" value="1"/>
</dbReference>